<dbReference type="AlphaFoldDB" id="A0A975BVW1"/>
<dbReference type="Proteomes" id="UP000663722">
    <property type="component" value="Chromosome"/>
</dbReference>
<proteinExistence type="predicted"/>
<name>A0A975BVW1_9BACT</name>
<evidence type="ECO:0000313" key="1">
    <source>
        <dbReference type="EMBL" id="QTA92721.1"/>
    </source>
</evidence>
<dbReference type="EMBL" id="CP061800">
    <property type="protein sequence ID" value="QTA92721.1"/>
    <property type="molecule type" value="Genomic_DNA"/>
</dbReference>
<organism evidence="1 2">
    <name type="scientific">Desulfonema magnum</name>
    <dbReference type="NCBI Taxonomy" id="45655"/>
    <lineage>
        <taxon>Bacteria</taxon>
        <taxon>Pseudomonadati</taxon>
        <taxon>Thermodesulfobacteriota</taxon>
        <taxon>Desulfobacteria</taxon>
        <taxon>Desulfobacterales</taxon>
        <taxon>Desulfococcaceae</taxon>
        <taxon>Desulfonema</taxon>
    </lineage>
</organism>
<evidence type="ECO:0000313" key="2">
    <source>
        <dbReference type="Proteomes" id="UP000663722"/>
    </source>
</evidence>
<dbReference type="KEGG" id="dmm:dnm_088100"/>
<dbReference type="RefSeq" id="WP_207679965.1">
    <property type="nucleotide sequence ID" value="NZ_CP061800.1"/>
</dbReference>
<sequence length="64" mass="7384">MRGTDKWKQNERNYLIINDSLSVVTCQPKGILSEKGLMKAETDTHFELKNVKSFTMIGLCFINF</sequence>
<reference evidence="1" key="1">
    <citation type="journal article" date="2021" name="Microb. Physiol.">
        <title>Proteogenomic Insights into the Physiology of Marine, Sulfate-Reducing, Filamentous Desulfonema limicola and Desulfonema magnum.</title>
        <authorList>
            <person name="Schnaars V."/>
            <person name="Wohlbrand L."/>
            <person name="Scheve S."/>
            <person name="Hinrichs C."/>
            <person name="Reinhardt R."/>
            <person name="Rabus R."/>
        </authorList>
    </citation>
    <scope>NUCLEOTIDE SEQUENCE</scope>
    <source>
        <strain evidence="1">4be13</strain>
    </source>
</reference>
<gene>
    <name evidence="1" type="ORF">dnm_088100</name>
</gene>
<protein>
    <submittedName>
        <fullName evidence="1">Uncharacterized protein</fullName>
    </submittedName>
</protein>
<keyword evidence="2" id="KW-1185">Reference proteome</keyword>
<accession>A0A975BVW1</accession>